<dbReference type="AlphaFoldDB" id="A0A0H2KL01"/>
<dbReference type="EMBL" id="JNBQ01000025">
    <property type="protein sequence ID" value="KLN33828.1"/>
    <property type="molecule type" value="Genomic_DNA"/>
</dbReference>
<gene>
    <name evidence="2" type="ORF">FB00_15400</name>
</gene>
<organism evidence="2 3">
    <name type="scientific">Cellulosimicrobium funkei</name>
    <dbReference type="NCBI Taxonomy" id="264251"/>
    <lineage>
        <taxon>Bacteria</taxon>
        <taxon>Bacillati</taxon>
        <taxon>Actinomycetota</taxon>
        <taxon>Actinomycetes</taxon>
        <taxon>Micrococcales</taxon>
        <taxon>Promicromonosporaceae</taxon>
        <taxon>Cellulosimicrobium</taxon>
    </lineage>
</organism>
<dbReference type="PATRIC" id="fig|264251.5.peg.3137"/>
<name>A0A0H2KL01_9MICO</name>
<feature type="compositionally biased region" description="Gly residues" evidence="1">
    <location>
        <begin position="50"/>
        <end position="59"/>
    </location>
</feature>
<feature type="region of interest" description="Disordered" evidence="1">
    <location>
        <begin position="1"/>
        <end position="26"/>
    </location>
</feature>
<dbReference type="STRING" id="264251.FB00_15400"/>
<comment type="caution">
    <text evidence="2">The sequence shown here is derived from an EMBL/GenBank/DDBJ whole genome shotgun (WGS) entry which is preliminary data.</text>
</comment>
<accession>A0A0H2KL01</accession>
<feature type="region of interest" description="Disordered" evidence="1">
    <location>
        <begin position="38"/>
        <end position="65"/>
    </location>
</feature>
<keyword evidence="3" id="KW-1185">Reference proteome</keyword>
<feature type="compositionally biased region" description="Basic and acidic residues" evidence="1">
    <location>
        <begin position="38"/>
        <end position="49"/>
    </location>
</feature>
<evidence type="ECO:0008006" key="4">
    <source>
        <dbReference type="Google" id="ProtNLM"/>
    </source>
</evidence>
<proteinExistence type="predicted"/>
<reference evidence="2 3" key="1">
    <citation type="submission" date="2014-05" db="EMBL/GenBank/DDBJ databases">
        <title>Cellulosimicrobium funkei U11 genome.</title>
        <authorList>
            <person name="Hu C."/>
            <person name="Gong Y."/>
            <person name="Wan W."/>
            <person name="Jiang M."/>
        </authorList>
    </citation>
    <scope>NUCLEOTIDE SEQUENCE [LARGE SCALE GENOMIC DNA]</scope>
    <source>
        <strain evidence="2 3">U11</strain>
    </source>
</reference>
<protein>
    <recommendedName>
        <fullName evidence="4">YbjN domain-containing protein</fullName>
    </recommendedName>
</protein>
<dbReference type="Pfam" id="PF10722">
    <property type="entry name" value="YbjN"/>
    <property type="match status" value="1"/>
</dbReference>
<sequence length="231" mass="25675">MRTSRSGPGALPRATTDEVRDATSGGAREYGGWVRFFGARDDDDRRDGDPGGAPDGGAAPGRAGDDLQSQVEDLLARELGQVATDVLRPPTPLALSRVVEWITDSGYSYFVDSDGDVGGLWHGRLFYFLLFGHGDEILQVRGQWNRDLALERLEEILEFCNEWNADRIWPKTYTRVRDNGMIQVFTEVTVDLEHGVTDDQLDQLLQCGLSTGSMFFDALDEFYPDPARQAP</sequence>
<dbReference type="Proteomes" id="UP000035265">
    <property type="component" value="Unassembled WGS sequence"/>
</dbReference>
<evidence type="ECO:0000256" key="1">
    <source>
        <dbReference type="SAM" id="MobiDB-lite"/>
    </source>
</evidence>
<dbReference type="InterPro" id="IPR019660">
    <property type="entry name" value="Put_sensory_transdc_reg_YbjN"/>
</dbReference>
<dbReference type="CDD" id="cd17511">
    <property type="entry name" value="YbjN_AmyR-like"/>
    <property type="match status" value="1"/>
</dbReference>
<evidence type="ECO:0000313" key="2">
    <source>
        <dbReference type="EMBL" id="KLN33828.1"/>
    </source>
</evidence>
<evidence type="ECO:0000313" key="3">
    <source>
        <dbReference type="Proteomes" id="UP000035265"/>
    </source>
</evidence>